<name>A0AC34G357_9BILA</name>
<proteinExistence type="predicted"/>
<accession>A0AC34G357</accession>
<evidence type="ECO:0000313" key="2">
    <source>
        <dbReference type="WBParaSite" id="ES5_v2.g23975.t1"/>
    </source>
</evidence>
<organism evidence="1 2">
    <name type="scientific">Panagrolaimus sp. ES5</name>
    <dbReference type="NCBI Taxonomy" id="591445"/>
    <lineage>
        <taxon>Eukaryota</taxon>
        <taxon>Metazoa</taxon>
        <taxon>Ecdysozoa</taxon>
        <taxon>Nematoda</taxon>
        <taxon>Chromadorea</taxon>
        <taxon>Rhabditida</taxon>
        <taxon>Tylenchina</taxon>
        <taxon>Panagrolaimomorpha</taxon>
        <taxon>Panagrolaimoidea</taxon>
        <taxon>Panagrolaimidae</taxon>
        <taxon>Panagrolaimus</taxon>
    </lineage>
</organism>
<protein>
    <submittedName>
        <fullName evidence="2">Uncharacterized protein</fullName>
    </submittedName>
</protein>
<dbReference type="Proteomes" id="UP000887579">
    <property type="component" value="Unplaced"/>
</dbReference>
<reference evidence="2" key="1">
    <citation type="submission" date="2022-11" db="UniProtKB">
        <authorList>
            <consortium name="WormBaseParasite"/>
        </authorList>
    </citation>
    <scope>IDENTIFICATION</scope>
</reference>
<dbReference type="WBParaSite" id="ES5_v2.g23975.t1">
    <property type="protein sequence ID" value="ES5_v2.g23975.t1"/>
    <property type="gene ID" value="ES5_v2.g23975"/>
</dbReference>
<sequence>MNKKKGKKGKKKYANITSRADNFNGNAKTYGIASIVTLSGFIESNDLLAKQVPHSWNTSITSSSAKLIYSNIQESHGDKFKEVKSGTNNSTLSLHIAAYENLIENTSDSIKEESLKMKQGKIGSIKKWKTAKAVFDGSNFTNPFEFPRQQENENMEPEMMQFKASQQLLNPNVFGNYISFSQFGRILLQNYGKMVKNARTDGNSFIESLTYQLKRFGIVVQDPDILWENILDFIKENQVLFVNDIDSCNCEFVEAKAAAHLYSGPIRIFHFNGAITTFLDDLVVDDKYVELVHYGPTFKHYDSLIALDQTLYRSSQETAVISVLSPQDDNVDYDNNEDIQGGDASAVEEDNEIDEEHGEVTVAVEEDIAIEDDDGVSPTKRDNGVEESDKEEDEDEEDNSAAYVDFFLETTKQSDGKIFLNADKETTIGRDGDIPLDIHGLRVAVTVKWSKKGWLVKKIGECEARNNGKMLASNRLYFLKVNDLLMIKTHHKLSHLLENSKIYVFTLQPRLRSYSKTATTDELLKSREKKLREENISFNITEVIQEQSTVVEGERPIFQFPNIPIRLERCFTLTADNHKRFPCPLNCKQYVYHGSIREHYQKTCRAVRHPETFQRFYPDELFEMLKSGCIIDVDLLRLFTAKVFQALSIVNDSSVRQSKMYVIFQRDPERAVKCNNVIGESVG</sequence>
<evidence type="ECO:0000313" key="1">
    <source>
        <dbReference type="Proteomes" id="UP000887579"/>
    </source>
</evidence>